<name>B8HYQ9_CYAP4</name>
<dbReference type="OrthoDB" id="580981at2"/>
<accession>B8HYQ9</accession>
<evidence type="ECO:0000313" key="3">
    <source>
        <dbReference type="EMBL" id="ACL46713.1"/>
    </source>
</evidence>
<dbReference type="InterPro" id="IPR017853">
    <property type="entry name" value="GH"/>
</dbReference>
<gene>
    <name evidence="3" type="ordered locus">Cyan7425_4403</name>
</gene>
<dbReference type="AlphaFoldDB" id="B8HYQ9"/>
<feature type="domain" description="Glycosyl hydrolase-like 10" evidence="2">
    <location>
        <begin position="38"/>
        <end position="334"/>
    </location>
</feature>
<keyword evidence="1" id="KW-0732">Signal</keyword>
<evidence type="ECO:0000256" key="1">
    <source>
        <dbReference type="ARBA" id="ARBA00022729"/>
    </source>
</evidence>
<dbReference type="InterPro" id="IPR052177">
    <property type="entry name" value="Divisome_Glycosyl_Hydrolase"/>
</dbReference>
<dbReference type="SUPFAM" id="SSF51445">
    <property type="entry name" value="(Trans)glycosidases"/>
    <property type="match status" value="1"/>
</dbReference>
<evidence type="ECO:0000259" key="2">
    <source>
        <dbReference type="Pfam" id="PF02638"/>
    </source>
</evidence>
<dbReference type="HOGENOM" id="CLU_029517_1_1_3"/>
<reference evidence="3" key="1">
    <citation type="submission" date="2009-01" db="EMBL/GenBank/DDBJ databases">
        <title>Complete sequence of chromosome Cyanothece sp. PCC 7425.</title>
        <authorList>
            <consortium name="US DOE Joint Genome Institute"/>
            <person name="Lucas S."/>
            <person name="Copeland A."/>
            <person name="Lapidus A."/>
            <person name="Glavina del Rio T."/>
            <person name="Dalin E."/>
            <person name="Tice H."/>
            <person name="Bruce D."/>
            <person name="Goodwin L."/>
            <person name="Pitluck S."/>
            <person name="Sims D."/>
            <person name="Meineke L."/>
            <person name="Brettin T."/>
            <person name="Detter J.C."/>
            <person name="Han C."/>
            <person name="Larimer F."/>
            <person name="Land M."/>
            <person name="Hauser L."/>
            <person name="Kyrpides N."/>
            <person name="Ovchinnikova G."/>
            <person name="Liberton M."/>
            <person name="Stoeckel J."/>
            <person name="Banerjee A."/>
            <person name="Singh A."/>
            <person name="Page L."/>
            <person name="Sato H."/>
            <person name="Zhao L."/>
            <person name="Sherman L."/>
            <person name="Pakrasi H."/>
            <person name="Richardson P."/>
        </authorList>
    </citation>
    <scope>NUCLEOTIDE SEQUENCE</scope>
    <source>
        <strain evidence="3">PCC 7425</strain>
    </source>
</reference>
<dbReference type="Gene3D" id="3.20.20.80">
    <property type="entry name" value="Glycosidases"/>
    <property type="match status" value="1"/>
</dbReference>
<sequence length="383" mass="42806">MPIKVKQRAIVFVLIAGLGAIGLHRAPARPTASTQENRGLWLTSIGLAGLYHSTLLDETLSDLSQRGFNTLYPAVWNRGQTLYPSRVVPAAFTLGDVLSTTVREGKQQGLRIIPWFEYGLKVTDRSVLARQHPDWLARDRNGRPYINPEPVNALPFPLKGLSRSVTGADHVVLNPIHPQVQNLIVKMFVDVVKRYNVDGIQIDDHFALPVQLGYDSYTRQRFRQEQGVEPPADPTDPAWMEWRANKLTELVGKISTAIKQQKPAIIFSIAPNPPAFAYRTTLQDWPTWVRRGYVDEVVVQVYRPTVAEMEAIAADPQIYGLQAYAPVSLGLYAGPGLKAKTGQQLDREVAVTRRLKYNGFALFTWEFAIGPLARGRKVKFTGS</sequence>
<protein>
    <recommendedName>
        <fullName evidence="2">Glycosyl hydrolase-like 10 domain-containing protein</fullName>
    </recommendedName>
</protein>
<dbReference type="STRING" id="395961.Cyan7425_4403"/>
<dbReference type="EMBL" id="CP001344">
    <property type="protein sequence ID" value="ACL46713.1"/>
    <property type="molecule type" value="Genomic_DNA"/>
</dbReference>
<dbReference type="PANTHER" id="PTHR43405">
    <property type="entry name" value="GLYCOSYL HYDROLASE DIGH"/>
    <property type="match status" value="1"/>
</dbReference>
<dbReference type="Pfam" id="PF02638">
    <property type="entry name" value="GHL10"/>
    <property type="match status" value="1"/>
</dbReference>
<dbReference type="eggNOG" id="COG1649">
    <property type="taxonomic scope" value="Bacteria"/>
</dbReference>
<proteinExistence type="predicted"/>
<dbReference type="InterPro" id="IPR003790">
    <property type="entry name" value="GHL10"/>
</dbReference>
<organism evidence="3">
    <name type="scientific">Cyanothece sp. (strain PCC 7425 / ATCC 29141)</name>
    <dbReference type="NCBI Taxonomy" id="395961"/>
    <lineage>
        <taxon>Bacteria</taxon>
        <taxon>Bacillati</taxon>
        <taxon>Cyanobacteriota</taxon>
        <taxon>Cyanophyceae</taxon>
        <taxon>Gomontiellales</taxon>
        <taxon>Cyanothecaceae</taxon>
        <taxon>Cyanothece</taxon>
    </lineage>
</organism>
<dbReference type="PANTHER" id="PTHR43405:SF1">
    <property type="entry name" value="GLYCOSYL HYDROLASE DIGH"/>
    <property type="match status" value="1"/>
</dbReference>
<dbReference type="KEGG" id="cyn:Cyan7425_4403"/>